<organism evidence="1 2">
    <name type="scientific">Ilex paraguariensis</name>
    <name type="common">yerba mate</name>
    <dbReference type="NCBI Taxonomy" id="185542"/>
    <lineage>
        <taxon>Eukaryota</taxon>
        <taxon>Viridiplantae</taxon>
        <taxon>Streptophyta</taxon>
        <taxon>Embryophyta</taxon>
        <taxon>Tracheophyta</taxon>
        <taxon>Spermatophyta</taxon>
        <taxon>Magnoliopsida</taxon>
        <taxon>eudicotyledons</taxon>
        <taxon>Gunneridae</taxon>
        <taxon>Pentapetalae</taxon>
        <taxon>asterids</taxon>
        <taxon>campanulids</taxon>
        <taxon>Aquifoliales</taxon>
        <taxon>Aquifoliaceae</taxon>
        <taxon>Ilex</taxon>
    </lineage>
</organism>
<evidence type="ECO:0000313" key="1">
    <source>
        <dbReference type="EMBL" id="CAK9168411.1"/>
    </source>
</evidence>
<dbReference type="EMBL" id="CAUOFW020005058">
    <property type="protein sequence ID" value="CAK9168411.1"/>
    <property type="molecule type" value="Genomic_DNA"/>
</dbReference>
<name>A0ABC8TGD2_9AQUA</name>
<dbReference type="PANTHER" id="PTHR43116">
    <property type="entry name" value="PEPTIDE CHAIN RELEASE FACTOR 2"/>
    <property type="match status" value="1"/>
</dbReference>
<proteinExistence type="predicted"/>
<reference evidence="1 2" key="1">
    <citation type="submission" date="2024-02" db="EMBL/GenBank/DDBJ databases">
        <authorList>
            <person name="Vignale AGUSTIN F."/>
            <person name="Sosa J E."/>
            <person name="Modenutti C."/>
        </authorList>
    </citation>
    <scope>NUCLEOTIDE SEQUENCE [LARGE SCALE GENOMIC DNA]</scope>
</reference>
<evidence type="ECO:0000313" key="2">
    <source>
        <dbReference type="Proteomes" id="UP001642360"/>
    </source>
</evidence>
<accession>A0ABC8TGD2</accession>
<comment type="caution">
    <text evidence="1">The sequence shown here is derived from an EMBL/GenBank/DDBJ whole genome shotgun (WGS) entry which is preliminary data.</text>
</comment>
<dbReference type="Gene3D" id="1.20.58.410">
    <property type="entry name" value="Release factor"/>
    <property type="match status" value="1"/>
</dbReference>
<sequence length="140" mass="16282">MEDHYVAHSDEIQRTLNFKLQVGYVGLKYLQVLMVMVYLTDFYTLRKDVESTSEPNILMMMTYLTEFYTLRKDVETTSERVEEMRASAGLKQLEADLTKLEIATADSSLWDDHAKAQQTLLAMTDVKDKIKLLNEFKDQV</sequence>
<keyword evidence="2" id="KW-1185">Reference proteome</keyword>
<protein>
    <submittedName>
        <fullName evidence="1">Uncharacterized protein</fullName>
    </submittedName>
</protein>
<dbReference type="AlphaFoldDB" id="A0ABC8TGD2"/>
<dbReference type="PANTHER" id="PTHR43116:SF3">
    <property type="entry name" value="CLASS I PEPTIDE CHAIN RELEASE FACTOR"/>
    <property type="match status" value="1"/>
</dbReference>
<dbReference type="Proteomes" id="UP001642360">
    <property type="component" value="Unassembled WGS sequence"/>
</dbReference>
<gene>
    <name evidence="1" type="ORF">ILEXP_LOCUS37803</name>
</gene>